<dbReference type="CDD" id="cd02786">
    <property type="entry name" value="MopB_CT_3"/>
    <property type="match status" value="1"/>
</dbReference>
<dbReference type="PROSITE" id="PS51669">
    <property type="entry name" value="4FE4S_MOW_BIS_MGD"/>
    <property type="match status" value="1"/>
</dbReference>
<name>A0A2C9D7S3_9HYPH</name>
<evidence type="ECO:0000313" key="6">
    <source>
        <dbReference type="EMBL" id="SON56326.1"/>
    </source>
</evidence>
<gene>
    <name evidence="6" type="primary">dmsA</name>
    <name evidence="6" type="ORF">HDIA_2785</name>
</gene>
<keyword evidence="3" id="KW-0408">Iron</keyword>
<dbReference type="SUPFAM" id="SSF50692">
    <property type="entry name" value="ADC-like"/>
    <property type="match status" value="1"/>
</dbReference>
<dbReference type="InterPro" id="IPR006656">
    <property type="entry name" value="Mopterin_OxRdtase"/>
</dbReference>
<evidence type="ECO:0000313" key="7">
    <source>
        <dbReference type="Proteomes" id="UP000223606"/>
    </source>
</evidence>
<dbReference type="GO" id="GO:0051536">
    <property type="term" value="F:iron-sulfur cluster binding"/>
    <property type="evidence" value="ECO:0007669"/>
    <property type="project" value="UniProtKB-KW"/>
</dbReference>
<protein>
    <submittedName>
        <fullName evidence="6">Dimethyl sulfoxide reductase DmsA</fullName>
        <ecNumber evidence="6">1.8.5.3</ecNumber>
    </submittedName>
</protein>
<dbReference type="GO" id="GO:0043546">
    <property type="term" value="F:molybdopterin cofactor binding"/>
    <property type="evidence" value="ECO:0007669"/>
    <property type="project" value="InterPro"/>
</dbReference>
<feature type="domain" description="4Fe-4S Mo/W bis-MGD-type" evidence="5">
    <location>
        <begin position="7"/>
        <end position="65"/>
    </location>
</feature>
<dbReference type="PANTHER" id="PTHR43742:SF6">
    <property type="entry name" value="OXIDOREDUCTASE YYAE-RELATED"/>
    <property type="match status" value="1"/>
</dbReference>
<proteinExistence type="inferred from homology"/>
<dbReference type="Pfam" id="PF01568">
    <property type="entry name" value="Molydop_binding"/>
    <property type="match status" value="1"/>
</dbReference>
<dbReference type="SMART" id="SM00926">
    <property type="entry name" value="Molybdop_Fe4S4"/>
    <property type="match status" value="1"/>
</dbReference>
<keyword evidence="2" id="KW-0479">Metal-binding</keyword>
<dbReference type="Gene3D" id="3.40.228.10">
    <property type="entry name" value="Dimethylsulfoxide Reductase, domain 2"/>
    <property type="match status" value="1"/>
</dbReference>
<dbReference type="Gene3D" id="2.20.25.90">
    <property type="entry name" value="ADC-like domains"/>
    <property type="match status" value="1"/>
</dbReference>
<keyword evidence="7" id="KW-1185">Reference proteome</keyword>
<dbReference type="GO" id="GO:0046872">
    <property type="term" value="F:metal ion binding"/>
    <property type="evidence" value="ECO:0007669"/>
    <property type="project" value="UniProtKB-KW"/>
</dbReference>
<keyword evidence="6" id="KW-0560">Oxidoreductase</keyword>
<dbReference type="GO" id="GO:0016491">
    <property type="term" value="F:oxidoreductase activity"/>
    <property type="evidence" value="ECO:0007669"/>
    <property type="project" value="UniProtKB-KW"/>
</dbReference>
<evidence type="ECO:0000256" key="1">
    <source>
        <dbReference type="ARBA" id="ARBA00010312"/>
    </source>
</evidence>
<reference evidence="7" key="1">
    <citation type="submission" date="2017-09" db="EMBL/GenBank/DDBJ databases">
        <title>Genome sequence of Nannocystis excedens DSM 71.</title>
        <authorList>
            <person name="Blom J."/>
        </authorList>
    </citation>
    <scope>NUCLEOTIDE SEQUENCE [LARGE SCALE GENOMIC DNA]</scope>
    <source>
        <strain evidence="7">type strain: E19</strain>
    </source>
</reference>
<dbReference type="InterPro" id="IPR050612">
    <property type="entry name" value="Prok_Mopterin_Oxidored"/>
</dbReference>
<keyword evidence="4" id="KW-0411">Iron-sulfur</keyword>
<organism evidence="6 7">
    <name type="scientific">Hartmannibacter diazotrophicus</name>
    <dbReference type="NCBI Taxonomy" id="1482074"/>
    <lineage>
        <taxon>Bacteria</taxon>
        <taxon>Pseudomonadati</taxon>
        <taxon>Pseudomonadota</taxon>
        <taxon>Alphaproteobacteria</taxon>
        <taxon>Hyphomicrobiales</taxon>
        <taxon>Pleomorphomonadaceae</taxon>
        <taxon>Hartmannibacter</taxon>
    </lineage>
</organism>
<dbReference type="AlphaFoldDB" id="A0A2C9D7S3"/>
<dbReference type="InterPro" id="IPR006963">
    <property type="entry name" value="Mopterin_OxRdtase_4Fe-4S_dom"/>
</dbReference>
<evidence type="ECO:0000256" key="4">
    <source>
        <dbReference type="ARBA" id="ARBA00023014"/>
    </source>
</evidence>
<dbReference type="Gene3D" id="2.40.40.20">
    <property type="match status" value="1"/>
</dbReference>
<dbReference type="InterPro" id="IPR009010">
    <property type="entry name" value="Asp_de-COase-like_dom_sf"/>
</dbReference>
<dbReference type="Pfam" id="PF00384">
    <property type="entry name" value="Molybdopterin"/>
    <property type="match status" value="1"/>
</dbReference>
<dbReference type="Pfam" id="PF04879">
    <property type="entry name" value="Molybdop_Fe4S4"/>
    <property type="match status" value="1"/>
</dbReference>
<dbReference type="OrthoDB" id="9759518at2"/>
<dbReference type="SUPFAM" id="SSF53706">
    <property type="entry name" value="Formate dehydrogenase/DMSO reductase, domains 1-3"/>
    <property type="match status" value="1"/>
</dbReference>
<dbReference type="Gene3D" id="3.40.50.740">
    <property type="match status" value="1"/>
</dbReference>
<dbReference type="CDD" id="cd02766">
    <property type="entry name" value="MopB_3"/>
    <property type="match status" value="1"/>
</dbReference>
<evidence type="ECO:0000256" key="3">
    <source>
        <dbReference type="ARBA" id="ARBA00023004"/>
    </source>
</evidence>
<sequence length="696" mass="76584">MNKPLENRVGHSVCPHDCPSTCALDVELLPDGRVGRLRGAADNAYTAGVICAKVARYAERLDHAQRLKTPLQRVGAKGSAEFRPISWEAALDLVAEKFLAAEGVYGAESIWPYFYAGTMGLVQRDGIHRLRHAKGYSRQFDTICTNPAWTGYIAGTGRLAGPDPREMALADCVVIWGTNAVATQVNVMTHAVTARKTRGAKIVAIDVYETETVRQADIGLVLRPGTDAALACAVMHVAFRDGYADRDYMARYADCPDELEAHLQTRTPQWASAITGLSVGEIEDFARLVGITPRSFFRLGYGFTRQRNGTVAMHAAASIATVLGSWQYEGGGAFHNNGAIYTLNKMMIEGLDIPGRMTRQLDQSKIGAVLTGDTDALRGGAPVAAMLIQNTNPVSVAPDQTRVRQGFAREDLFVCVHEQFMTETAAMADIVLPATMFLEHDDIYKGGGHQYLLFGPKLTEAPGEARENHYVHAELARRLGAKHVGFEMTPREHVDWMLRHSGFGTLEELETQRWRDCQPPFETAHYLEGFGYPDGKFRFKPEWDKVKANNDGPMGPWQDMPALPDHWDVIETADETHPFRLVTAPARSFLNSTFTETPSSEKREGRPELMMHPDDMDALGLEDGGTITVGNARGRVNLHVRLFTGLKRGVVIAEGIWPNSRHEGGSGINVLTGADSVAPYGGAAFHDNKVWIRPRF</sequence>
<evidence type="ECO:0000256" key="2">
    <source>
        <dbReference type="ARBA" id="ARBA00022723"/>
    </source>
</evidence>
<dbReference type="InterPro" id="IPR037920">
    <property type="entry name" value="YoaE_C"/>
</dbReference>
<dbReference type="KEGG" id="hdi:HDIA_2785"/>
<evidence type="ECO:0000259" key="5">
    <source>
        <dbReference type="PROSITE" id="PS51669"/>
    </source>
</evidence>
<dbReference type="Gene3D" id="3.30.2070.10">
    <property type="entry name" value="Formate dehydrogenase/DMSO reductase"/>
    <property type="match status" value="1"/>
</dbReference>
<accession>A0A2C9D7S3</accession>
<dbReference type="EMBL" id="LT960614">
    <property type="protein sequence ID" value="SON56326.1"/>
    <property type="molecule type" value="Genomic_DNA"/>
</dbReference>
<dbReference type="RefSeq" id="WP_099558908.1">
    <property type="nucleotide sequence ID" value="NZ_LT960614.1"/>
</dbReference>
<dbReference type="EC" id="1.8.5.3" evidence="6"/>
<dbReference type="PANTHER" id="PTHR43742">
    <property type="entry name" value="TRIMETHYLAMINE-N-OXIDE REDUCTASE"/>
    <property type="match status" value="1"/>
</dbReference>
<dbReference type="InterPro" id="IPR006657">
    <property type="entry name" value="MoPterin_dinucl-bd_dom"/>
</dbReference>
<dbReference type="Proteomes" id="UP000223606">
    <property type="component" value="Chromosome 1"/>
</dbReference>
<comment type="similarity">
    <text evidence="1">Belongs to the prokaryotic molybdopterin-containing oxidoreductase family.</text>
</comment>